<feature type="domain" description="Fibrinogen C-terminal" evidence="3">
    <location>
        <begin position="62"/>
        <end position="202"/>
    </location>
</feature>
<dbReference type="InterPro" id="IPR024731">
    <property type="entry name" value="NELL2-like_EGF"/>
</dbReference>
<reference evidence="4 5" key="1">
    <citation type="journal article" date="2017" name="PLoS Biol.">
        <title>The sea cucumber genome provides insights into morphological evolution and visceral regeneration.</title>
        <authorList>
            <person name="Zhang X."/>
            <person name="Sun L."/>
            <person name="Yuan J."/>
            <person name="Sun Y."/>
            <person name="Gao Y."/>
            <person name="Zhang L."/>
            <person name="Li S."/>
            <person name="Dai H."/>
            <person name="Hamel J.F."/>
            <person name="Liu C."/>
            <person name="Yu Y."/>
            <person name="Liu S."/>
            <person name="Lin W."/>
            <person name="Guo K."/>
            <person name="Jin S."/>
            <person name="Xu P."/>
            <person name="Storey K.B."/>
            <person name="Huan P."/>
            <person name="Zhang T."/>
            <person name="Zhou Y."/>
            <person name="Zhang J."/>
            <person name="Lin C."/>
            <person name="Li X."/>
            <person name="Xing L."/>
            <person name="Huo D."/>
            <person name="Sun M."/>
            <person name="Wang L."/>
            <person name="Mercier A."/>
            <person name="Li F."/>
            <person name="Yang H."/>
            <person name="Xiang J."/>
        </authorList>
    </citation>
    <scope>NUCLEOTIDE SEQUENCE [LARGE SCALE GENOMIC DNA]</scope>
    <source>
        <strain evidence="4">Shaxun</strain>
        <tissue evidence="4">Muscle</tissue>
    </source>
</reference>
<sequence>MIFVFLHYTQDGESHINDNCSRRYTCNNTELITEAHSCSVDASCDERDGVRNCYCNDGYYGDGVTCIRRDCYDIFNGGATVDGIYTIYPTGWESTGFQVYCEMSTDGGGWTVFQRRSTTNEGFSQGWAQYKAGFGDVNYDHWLGNDKLNALTNQGTYQLRVDLRYTAGVGVWYYALYTNFSIGNETDKYRLTLGTYSGTAGS</sequence>
<organism evidence="4 5">
    <name type="scientific">Stichopus japonicus</name>
    <name type="common">Sea cucumber</name>
    <dbReference type="NCBI Taxonomy" id="307972"/>
    <lineage>
        <taxon>Eukaryota</taxon>
        <taxon>Metazoa</taxon>
        <taxon>Echinodermata</taxon>
        <taxon>Eleutherozoa</taxon>
        <taxon>Echinozoa</taxon>
        <taxon>Holothuroidea</taxon>
        <taxon>Aspidochirotacea</taxon>
        <taxon>Aspidochirotida</taxon>
        <taxon>Stichopodidae</taxon>
        <taxon>Apostichopus</taxon>
    </lineage>
</organism>
<evidence type="ECO:0000313" key="5">
    <source>
        <dbReference type="Proteomes" id="UP000230750"/>
    </source>
</evidence>
<dbReference type="InterPro" id="IPR050373">
    <property type="entry name" value="Fibrinogen_C-term_domain"/>
</dbReference>
<keyword evidence="5" id="KW-1185">Reference proteome</keyword>
<evidence type="ECO:0000313" key="4">
    <source>
        <dbReference type="EMBL" id="PIK38851.1"/>
    </source>
</evidence>
<accession>A0A2G8JSW3</accession>
<evidence type="ECO:0000256" key="1">
    <source>
        <dbReference type="ARBA" id="ARBA00022536"/>
    </source>
</evidence>
<dbReference type="Gene3D" id="2.10.25.10">
    <property type="entry name" value="Laminin"/>
    <property type="match status" value="1"/>
</dbReference>
<dbReference type="OrthoDB" id="7735550at2759"/>
<dbReference type="PROSITE" id="PS51406">
    <property type="entry name" value="FIBRINOGEN_C_2"/>
    <property type="match status" value="1"/>
</dbReference>
<dbReference type="SUPFAM" id="SSF56496">
    <property type="entry name" value="Fibrinogen C-terminal domain-like"/>
    <property type="match status" value="1"/>
</dbReference>
<keyword evidence="1" id="KW-0245">EGF-like domain</keyword>
<dbReference type="InterPro" id="IPR002181">
    <property type="entry name" value="Fibrinogen_a/b/g_C_dom"/>
</dbReference>
<dbReference type="SMART" id="SM00186">
    <property type="entry name" value="FBG"/>
    <property type="match status" value="1"/>
</dbReference>
<dbReference type="NCBIfam" id="NF040941">
    <property type="entry name" value="GGGWT_bact"/>
    <property type="match status" value="1"/>
</dbReference>
<comment type="caution">
    <text evidence="4">The sequence shown here is derived from an EMBL/GenBank/DDBJ whole genome shotgun (WGS) entry which is preliminary data.</text>
</comment>
<dbReference type="PANTHER" id="PTHR19143">
    <property type="entry name" value="FIBRINOGEN/TENASCIN/ANGIOPOEITIN"/>
    <property type="match status" value="1"/>
</dbReference>
<proteinExistence type="predicted"/>
<dbReference type="Proteomes" id="UP000230750">
    <property type="component" value="Unassembled WGS sequence"/>
</dbReference>
<keyword evidence="2" id="KW-1015">Disulfide bond</keyword>
<evidence type="ECO:0000256" key="2">
    <source>
        <dbReference type="ARBA" id="ARBA00023157"/>
    </source>
</evidence>
<name>A0A2G8JSW3_STIJA</name>
<evidence type="ECO:0000259" key="3">
    <source>
        <dbReference type="PROSITE" id="PS51406"/>
    </source>
</evidence>
<dbReference type="GO" id="GO:0005615">
    <property type="term" value="C:extracellular space"/>
    <property type="evidence" value="ECO:0007669"/>
    <property type="project" value="TreeGrafter"/>
</dbReference>
<dbReference type="Gene3D" id="3.90.215.10">
    <property type="entry name" value="Gamma Fibrinogen, chain A, domain 1"/>
    <property type="match status" value="1"/>
</dbReference>
<dbReference type="Pfam" id="PF00147">
    <property type="entry name" value="Fibrinogen_C"/>
    <property type="match status" value="1"/>
</dbReference>
<dbReference type="EMBL" id="MRZV01001307">
    <property type="protein sequence ID" value="PIK38851.1"/>
    <property type="molecule type" value="Genomic_DNA"/>
</dbReference>
<dbReference type="InterPro" id="IPR036056">
    <property type="entry name" value="Fibrinogen-like_C"/>
</dbReference>
<protein>
    <submittedName>
        <fullName evidence="4">Putative ryncolin-1-like</fullName>
    </submittedName>
</protein>
<dbReference type="InterPro" id="IPR014716">
    <property type="entry name" value="Fibrinogen_a/b/g_C_1"/>
</dbReference>
<dbReference type="STRING" id="307972.A0A2G8JSW3"/>
<gene>
    <name evidence="4" type="ORF">BSL78_24317</name>
</gene>
<dbReference type="AlphaFoldDB" id="A0A2G8JSW3"/>
<dbReference type="Pfam" id="PF12947">
    <property type="entry name" value="EGF_3"/>
    <property type="match status" value="1"/>
</dbReference>